<proteinExistence type="inferred from homology"/>
<dbReference type="InterPro" id="IPR050806">
    <property type="entry name" value="pacC/RIM101"/>
</dbReference>
<feature type="compositionally biased region" description="Basic and acidic residues" evidence="10">
    <location>
        <begin position="91"/>
        <end position="103"/>
    </location>
</feature>
<evidence type="ECO:0000313" key="12">
    <source>
        <dbReference type="EMBL" id="OBZ86332.1"/>
    </source>
</evidence>
<evidence type="ECO:0000256" key="9">
    <source>
        <dbReference type="PROSITE-ProRule" id="PRU00042"/>
    </source>
</evidence>
<feature type="domain" description="C2H2-type" evidence="11">
    <location>
        <begin position="12"/>
        <end position="42"/>
    </location>
</feature>
<evidence type="ECO:0000256" key="3">
    <source>
        <dbReference type="ARBA" id="ARBA00022723"/>
    </source>
</evidence>
<protein>
    <recommendedName>
        <fullName evidence="11">C2H2-type domain-containing protein</fullName>
    </recommendedName>
</protein>
<dbReference type="GO" id="GO:0008270">
    <property type="term" value="F:zinc ion binding"/>
    <property type="evidence" value="ECO:0007669"/>
    <property type="project" value="UniProtKB-KW"/>
</dbReference>
<dbReference type="InParanoid" id="A0A1C7NB31"/>
<evidence type="ECO:0000256" key="2">
    <source>
        <dbReference type="ARBA" id="ARBA00022491"/>
    </source>
</evidence>
<dbReference type="SMART" id="SM00355">
    <property type="entry name" value="ZnF_C2H2"/>
    <property type="match status" value="3"/>
</dbReference>
<dbReference type="InterPro" id="IPR036236">
    <property type="entry name" value="Znf_C2H2_sf"/>
</dbReference>
<evidence type="ECO:0000313" key="13">
    <source>
        <dbReference type="Proteomes" id="UP000093000"/>
    </source>
</evidence>
<comment type="similarity">
    <text evidence="8">Belongs to the pacC/RIM101 family.</text>
</comment>
<dbReference type="STRING" id="101091.A0A1C7NB31"/>
<feature type="domain" description="C2H2-type" evidence="11">
    <location>
        <begin position="48"/>
        <end position="77"/>
    </location>
</feature>
<keyword evidence="4" id="KW-0677">Repeat</keyword>
<sequence>MQVLPETNHEIFFCRWLSCSASFDDPEHLYVHLTNDHVGRKSTGNLCLTCCWEKCDISVVKRDHITSHLRVHVPLKPHRCQFCSKSFKRPQDLKKHEKIHSEQHISSLRSHHRGQSQRQYHPLTPPSSTSNPSRDVSPSLSDHHSASPPSSIYSDDSWLFNGISPYLPHSQPVSQISQTPFVTQHMESDLRADQIINEFFFPMETEAKPAEYNANVANNLDQIQQLMDADMLTQSNFDLNISSEEQLTDMNDWLTRLSDSIAQQQDSYTAAYTQMSSFNPPIQKDYTQYPVVPSQSKMYQAENELYVRSLPMSQTAIPSHPLGELDSSYLGLLPDNQLNLEGKVPFQMGLVGQRTQYTTIPDVANHHFNPELRTALNFTKANGLDDAETEKQEKTDSFVPTKSVDHNEKKNMATLINSFSSVQVNQKKPAIATANDESNQEKKNSHLDSSIRDLITSDFSKLSINESTEEQPATDTRSSQDHHKIYLYILLLLQNYCLLVRSIFF</sequence>
<keyword evidence="3" id="KW-0479">Metal-binding</keyword>
<keyword evidence="13" id="KW-1185">Reference proteome</keyword>
<dbReference type="PANTHER" id="PTHR47257:SF1">
    <property type="entry name" value="PH-RESPONSE TRANSCRIPTION FACTOR PACC_RIM101"/>
    <property type="match status" value="1"/>
</dbReference>
<dbReference type="EMBL" id="LUGH01000308">
    <property type="protein sequence ID" value="OBZ86332.1"/>
    <property type="molecule type" value="Genomic_DNA"/>
</dbReference>
<evidence type="ECO:0000256" key="6">
    <source>
        <dbReference type="ARBA" id="ARBA00022833"/>
    </source>
</evidence>
<dbReference type="PROSITE" id="PS50157">
    <property type="entry name" value="ZINC_FINGER_C2H2_2"/>
    <property type="match status" value="3"/>
</dbReference>
<dbReference type="InterPro" id="IPR013087">
    <property type="entry name" value="Znf_C2H2_type"/>
</dbReference>
<evidence type="ECO:0000256" key="4">
    <source>
        <dbReference type="ARBA" id="ARBA00022737"/>
    </source>
</evidence>
<evidence type="ECO:0000256" key="5">
    <source>
        <dbReference type="ARBA" id="ARBA00022771"/>
    </source>
</evidence>
<organism evidence="12 13">
    <name type="scientific">Choanephora cucurbitarum</name>
    <dbReference type="NCBI Taxonomy" id="101091"/>
    <lineage>
        <taxon>Eukaryota</taxon>
        <taxon>Fungi</taxon>
        <taxon>Fungi incertae sedis</taxon>
        <taxon>Mucoromycota</taxon>
        <taxon>Mucoromycotina</taxon>
        <taxon>Mucoromycetes</taxon>
        <taxon>Mucorales</taxon>
        <taxon>Mucorineae</taxon>
        <taxon>Choanephoraceae</taxon>
        <taxon>Choanephoroideae</taxon>
        <taxon>Choanephora</taxon>
    </lineage>
</organism>
<dbReference type="Gene3D" id="3.30.160.60">
    <property type="entry name" value="Classic Zinc Finger"/>
    <property type="match status" value="2"/>
</dbReference>
<comment type="subcellular location">
    <subcellularLocation>
        <location evidence="1">Nucleus</location>
    </subcellularLocation>
</comment>
<dbReference type="SUPFAM" id="SSF57667">
    <property type="entry name" value="beta-beta-alpha zinc fingers"/>
    <property type="match status" value="2"/>
</dbReference>
<dbReference type="OrthoDB" id="6155966at2759"/>
<keyword evidence="5 9" id="KW-0863">Zinc-finger</keyword>
<evidence type="ECO:0000259" key="11">
    <source>
        <dbReference type="PROSITE" id="PS50157"/>
    </source>
</evidence>
<comment type="caution">
    <text evidence="12">The sequence shown here is derived from an EMBL/GenBank/DDBJ whole genome shotgun (WGS) entry which is preliminary data.</text>
</comment>
<dbReference type="AlphaFoldDB" id="A0A1C7NB31"/>
<dbReference type="PROSITE" id="PS00028">
    <property type="entry name" value="ZINC_FINGER_C2H2_1"/>
    <property type="match status" value="3"/>
</dbReference>
<evidence type="ECO:0000256" key="10">
    <source>
        <dbReference type="SAM" id="MobiDB-lite"/>
    </source>
</evidence>
<dbReference type="Proteomes" id="UP000093000">
    <property type="component" value="Unassembled WGS sequence"/>
</dbReference>
<reference evidence="12 13" key="1">
    <citation type="submission" date="2016-03" db="EMBL/GenBank/DDBJ databases">
        <title>Choanephora cucurbitarum.</title>
        <authorList>
            <person name="Min B."/>
            <person name="Park H."/>
            <person name="Park J.-H."/>
            <person name="Shin H.-D."/>
            <person name="Choi I.-G."/>
        </authorList>
    </citation>
    <scope>NUCLEOTIDE SEQUENCE [LARGE SCALE GENOMIC DNA]</scope>
    <source>
        <strain evidence="12 13">KUS-F28377</strain>
    </source>
</reference>
<evidence type="ECO:0000256" key="7">
    <source>
        <dbReference type="ARBA" id="ARBA00023242"/>
    </source>
</evidence>
<keyword evidence="2" id="KW-0678">Repressor</keyword>
<feature type="region of interest" description="Disordered" evidence="10">
    <location>
        <begin position="91"/>
        <end position="148"/>
    </location>
</feature>
<evidence type="ECO:0000256" key="1">
    <source>
        <dbReference type="ARBA" id="ARBA00004123"/>
    </source>
</evidence>
<keyword evidence="6" id="KW-0862">Zinc</keyword>
<gene>
    <name evidence="12" type="ORF">A0J61_05607</name>
</gene>
<dbReference type="GO" id="GO:0005634">
    <property type="term" value="C:nucleus"/>
    <property type="evidence" value="ECO:0007669"/>
    <property type="project" value="UniProtKB-SubCell"/>
</dbReference>
<evidence type="ECO:0000256" key="8">
    <source>
        <dbReference type="ARBA" id="ARBA00038089"/>
    </source>
</evidence>
<accession>A0A1C7NB31</accession>
<dbReference type="FunFam" id="3.30.160.60:FF:002343">
    <property type="entry name" value="Zinc finger protein 33A"/>
    <property type="match status" value="1"/>
</dbReference>
<feature type="domain" description="C2H2-type" evidence="11">
    <location>
        <begin position="78"/>
        <end position="105"/>
    </location>
</feature>
<dbReference type="PANTHER" id="PTHR47257">
    <property type="entry name" value="PH-RESPONSE TRANSCRIPTION FACTOR PACC/RIM101"/>
    <property type="match status" value="1"/>
</dbReference>
<keyword evidence="7" id="KW-0539">Nucleus</keyword>
<name>A0A1C7NB31_9FUNG</name>
<dbReference type="GO" id="GO:0045944">
    <property type="term" value="P:positive regulation of transcription by RNA polymerase II"/>
    <property type="evidence" value="ECO:0007669"/>
    <property type="project" value="TreeGrafter"/>
</dbReference>